<name>U4L6F8_PYROM</name>
<dbReference type="eggNOG" id="ENOG502S8UP">
    <property type="taxonomic scope" value="Eukaryota"/>
</dbReference>
<feature type="domain" description="F-box" evidence="1">
    <location>
        <begin position="1"/>
        <end position="49"/>
    </location>
</feature>
<gene>
    <name evidence="2" type="ORF">PCON_11654</name>
</gene>
<dbReference type="EMBL" id="HF935675">
    <property type="protein sequence ID" value="CCX12060.1"/>
    <property type="molecule type" value="Genomic_DNA"/>
</dbReference>
<dbReference type="PANTHER" id="PTHR42057">
    <property type="entry name" value="F-BOX DOMAIN PROTEIN (AFU_ORTHOLOGUE AFUA_4G00200)"/>
    <property type="match status" value="1"/>
</dbReference>
<evidence type="ECO:0000259" key="1">
    <source>
        <dbReference type="PROSITE" id="PS50181"/>
    </source>
</evidence>
<reference evidence="2 3" key="1">
    <citation type="journal article" date="2013" name="PLoS Genet.">
        <title>The genome and development-dependent transcriptomes of Pyronema confluens: a window into fungal evolution.</title>
        <authorList>
            <person name="Traeger S."/>
            <person name="Altegoer F."/>
            <person name="Freitag M."/>
            <person name="Gabaldon T."/>
            <person name="Kempken F."/>
            <person name="Kumar A."/>
            <person name="Marcet-Houben M."/>
            <person name="Poggeler S."/>
            <person name="Stajich J.E."/>
            <person name="Nowrousian M."/>
        </authorList>
    </citation>
    <scope>NUCLEOTIDE SEQUENCE [LARGE SCALE GENOMIC DNA]</scope>
    <source>
        <strain evidence="3">CBS 100304</strain>
        <tissue evidence="2">Vegetative mycelium</tissue>
    </source>
</reference>
<dbReference type="SUPFAM" id="SSF52047">
    <property type="entry name" value="RNI-like"/>
    <property type="match status" value="1"/>
</dbReference>
<dbReference type="PANTHER" id="PTHR42057:SF2">
    <property type="entry name" value="F-BOX DOMAIN PROTEIN (AFU_ORTHOLOGUE AFUA_4G00200)-RELATED"/>
    <property type="match status" value="1"/>
</dbReference>
<proteinExistence type="predicted"/>
<dbReference type="PROSITE" id="PS50181">
    <property type="entry name" value="FBOX"/>
    <property type="match status" value="1"/>
</dbReference>
<dbReference type="OrthoDB" id="3140657at2759"/>
<dbReference type="Proteomes" id="UP000018144">
    <property type="component" value="Unassembled WGS sequence"/>
</dbReference>
<sequence length="398" mass="45986">MLLQFPSEIQRLVIRHCEPADLLNVRLVCSQLNTHATELLFSTFTLRRREDQDAKRLRSILESDKLRGVVKYFRFEEDGDEIFGCRAGDVFLRELPSLPSISEFSLRFGPRENTVFKSRQVRPFYREVISSLFSLTRTHTLRSISLENFFPDGIVSPEIATTLSKLQTLKIETMTEYNPPDLVWDTDRDVPGEFQSLRWFIANALPTWLEPATALTSLTLQGNKGTSHIIALDLEGIMFPHLKTLRLQAIAISDDSLIDWIHTHYSTLTSLLLWNCPIISRTIITTPAARQNYSIAFGELPSGPNEMVMGKWERTWAEYFEEMQEGLPRLQELIFGGGEAGWETKRERRAKVWGGMYAALENLKVRELPEMERKINREDEDQLNYLAAVVWKRCREAR</sequence>
<dbReference type="InterPro" id="IPR001810">
    <property type="entry name" value="F-box_dom"/>
</dbReference>
<dbReference type="SUPFAM" id="SSF81383">
    <property type="entry name" value="F-box domain"/>
    <property type="match status" value="1"/>
</dbReference>
<dbReference type="CDD" id="cd09917">
    <property type="entry name" value="F-box_SF"/>
    <property type="match status" value="1"/>
</dbReference>
<dbReference type="AlphaFoldDB" id="U4L6F8"/>
<organism evidence="2 3">
    <name type="scientific">Pyronema omphalodes (strain CBS 100304)</name>
    <name type="common">Pyronema confluens</name>
    <dbReference type="NCBI Taxonomy" id="1076935"/>
    <lineage>
        <taxon>Eukaryota</taxon>
        <taxon>Fungi</taxon>
        <taxon>Dikarya</taxon>
        <taxon>Ascomycota</taxon>
        <taxon>Pezizomycotina</taxon>
        <taxon>Pezizomycetes</taxon>
        <taxon>Pezizales</taxon>
        <taxon>Pyronemataceae</taxon>
        <taxon>Pyronema</taxon>
    </lineage>
</organism>
<protein>
    <submittedName>
        <fullName evidence="2">Similar to F-box protein [Ajellomyces capsulatus H143] acc. no. EER44331</fullName>
    </submittedName>
</protein>
<dbReference type="InterPro" id="IPR032675">
    <property type="entry name" value="LRR_dom_sf"/>
</dbReference>
<accession>U4L6F8</accession>
<keyword evidence="3" id="KW-1185">Reference proteome</keyword>
<dbReference type="InterPro" id="IPR036047">
    <property type="entry name" value="F-box-like_dom_sf"/>
</dbReference>
<evidence type="ECO:0000313" key="3">
    <source>
        <dbReference type="Proteomes" id="UP000018144"/>
    </source>
</evidence>
<dbReference type="Gene3D" id="3.80.10.10">
    <property type="entry name" value="Ribonuclease Inhibitor"/>
    <property type="match status" value="1"/>
</dbReference>
<dbReference type="OMA" id="WECPEET"/>
<evidence type="ECO:0000313" key="2">
    <source>
        <dbReference type="EMBL" id="CCX12060.1"/>
    </source>
</evidence>
<dbReference type="Pfam" id="PF00646">
    <property type="entry name" value="F-box"/>
    <property type="match status" value="1"/>
</dbReference>